<name>A0ACD0P2T4_9BASI</name>
<evidence type="ECO:0000313" key="2">
    <source>
        <dbReference type="Proteomes" id="UP000245626"/>
    </source>
</evidence>
<sequence length="179" mass="20400">MYAYSHSHFSSLMSEAGRNADEGPKNQHNRAKKMKEKKILERYHLGGKLPTSLKRQVRLRSRERAEPMAGRNYRSRQISDARVSSQGNQSGCSLGDDEFSRPQVLCTTVQLHQLAQLDGKGSRKSRRFSAQPASFNPRNSQEEGQSLVYVHSDRLSLFLLHRIPLSQTFTVIELSVDRE</sequence>
<gene>
    <name evidence="1" type="ORF">IE53DRAFT_385255</name>
</gene>
<accession>A0ACD0P2T4</accession>
<evidence type="ECO:0000313" key="1">
    <source>
        <dbReference type="EMBL" id="PWN52320.1"/>
    </source>
</evidence>
<keyword evidence="2" id="KW-1185">Reference proteome</keyword>
<dbReference type="Proteomes" id="UP000245626">
    <property type="component" value="Unassembled WGS sequence"/>
</dbReference>
<organism evidence="1 2">
    <name type="scientific">Violaceomyces palustris</name>
    <dbReference type="NCBI Taxonomy" id="1673888"/>
    <lineage>
        <taxon>Eukaryota</taxon>
        <taxon>Fungi</taxon>
        <taxon>Dikarya</taxon>
        <taxon>Basidiomycota</taxon>
        <taxon>Ustilaginomycotina</taxon>
        <taxon>Ustilaginomycetes</taxon>
        <taxon>Violaceomycetales</taxon>
        <taxon>Violaceomycetaceae</taxon>
        <taxon>Violaceomyces</taxon>
    </lineage>
</organism>
<protein>
    <submittedName>
        <fullName evidence="1">Uncharacterized protein</fullName>
    </submittedName>
</protein>
<dbReference type="EMBL" id="KZ819784">
    <property type="protein sequence ID" value="PWN52320.1"/>
    <property type="molecule type" value="Genomic_DNA"/>
</dbReference>
<reference evidence="1 2" key="1">
    <citation type="journal article" date="2018" name="Mol. Biol. Evol.">
        <title>Broad Genomic Sampling Reveals a Smut Pathogenic Ancestry of the Fungal Clade Ustilaginomycotina.</title>
        <authorList>
            <person name="Kijpornyongpan T."/>
            <person name="Mondo S.J."/>
            <person name="Barry K."/>
            <person name="Sandor L."/>
            <person name="Lee J."/>
            <person name="Lipzen A."/>
            <person name="Pangilinan J."/>
            <person name="LaButti K."/>
            <person name="Hainaut M."/>
            <person name="Henrissat B."/>
            <person name="Grigoriev I.V."/>
            <person name="Spatafora J.W."/>
            <person name="Aime M.C."/>
        </authorList>
    </citation>
    <scope>NUCLEOTIDE SEQUENCE [LARGE SCALE GENOMIC DNA]</scope>
    <source>
        <strain evidence="1 2">SA 807</strain>
    </source>
</reference>
<proteinExistence type="predicted"/>